<dbReference type="Pfam" id="PF00535">
    <property type="entry name" value="Glycos_transf_2"/>
    <property type="match status" value="1"/>
</dbReference>
<feature type="transmembrane region" description="Helical" evidence="3">
    <location>
        <begin position="302"/>
        <end position="322"/>
    </location>
</feature>
<evidence type="ECO:0000313" key="6">
    <source>
        <dbReference type="Proteomes" id="UP000033096"/>
    </source>
</evidence>
<dbReference type="GO" id="GO:0016757">
    <property type="term" value="F:glycosyltransferase activity"/>
    <property type="evidence" value="ECO:0007669"/>
    <property type="project" value="UniProtKB-KW"/>
</dbReference>
<dbReference type="GeneID" id="24809966"/>
<keyword evidence="2 5" id="KW-0808">Transferase</keyword>
<dbReference type="PATRIC" id="fig|1434123.4.peg.1842"/>
<name>A0A0E3LH80_9EURY</name>
<dbReference type="InterPro" id="IPR001173">
    <property type="entry name" value="Glyco_trans_2-like"/>
</dbReference>
<evidence type="ECO:0000256" key="3">
    <source>
        <dbReference type="SAM" id="Phobius"/>
    </source>
</evidence>
<keyword evidence="3" id="KW-0472">Membrane</keyword>
<dbReference type="CDD" id="cd06423">
    <property type="entry name" value="CESA_like"/>
    <property type="match status" value="1"/>
</dbReference>
<dbReference type="PANTHER" id="PTHR43630">
    <property type="entry name" value="POLY-BETA-1,6-N-ACETYL-D-GLUCOSAMINE SYNTHASE"/>
    <property type="match status" value="1"/>
</dbReference>
<dbReference type="STRING" id="1434123.MSVAZ_1537"/>
<gene>
    <name evidence="5" type="ORF">MSVAZ_1537</name>
</gene>
<feature type="transmembrane region" description="Helical" evidence="3">
    <location>
        <begin position="334"/>
        <end position="357"/>
    </location>
</feature>
<keyword evidence="1" id="KW-0328">Glycosyltransferase</keyword>
<accession>A0A0E3LH80</accession>
<protein>
    <submittedName>
        <fullName evidence="5">Bi-functional transferase/deacetylase</fullName>
    </submittedName>
</protein>
<dbReference type="Gene3D" id="3.90.550.10">
    <property type="entry name" value="Spore Coat Polysaccharide Biosynthesis Protein SpsA, Chain A"/>
    <property type="match status" value="1"/>
</dbReference>
<evidence type="ECO:0000259" key="4">
    <source>
        <dbReference type="Pfam" id="PF00535"/>
    </source>
</evidence>
<dbReference type="AlphaFoldDB" id="A0A0E3LH80"/>
<dbReference type="InterPro" id="IPR029044">
    <property type="entry name" value="Nucleotide-diphossugar_trans"/>
</dbReference>
<feature type="transmembrane region" description="Helical" evidence="3">
    <location>
        <begin position="269"/>
        <end position="290"/>
    </location>
</feature>
<organism evidence="5 6">
    <name type="scientific">Methanosarcina vacuolata Z-761</name>
    <dbReference type="NCBI Taxonomy" id="1434123"/>
    <lineage>
        <taxon>Archaea</taxon>
        <taxon>Methanobacteriati</taxon>
        <taxon>Methanobacteriota</taxon>
        <taxon>Stenosarchaea group</taxon>
        <taxon>Methanomicrobia</taxon>
        <taxon>Methanosarcinales</taxon>
        <taxon>Methanosarcinaceae</taxon>
        <taxon>Methanosarcina</taxon>
    </lineage>
</organism>
<keyword evidence="6" id="KW-1185">Reference proteome</keyword>
<dbReference type="HOGENOM" id="CLU_040921_0_0_2"/>
<dbReference type="SUPFAM" id="SSF53448">
    <property type="entry name" value="Nucleotide-diphospho-sugar transferases"/>
    <property type="match status" value="1"/>
</dbReference>
<dbReference type="RefSeq" id="WP_048120063.1">
    <property type="nucleotide sequence ID" value="NZ_CP009520.1"/>
</dbReference>
<evidence type="ECO:0000313" key="5">
    <source>
        <dbReference type="EMBL" id="AKB43806.1"/>
    </source>
</evidence>
<evidence type="ECO:0000256" key="2">
    <source>
        <dbReference type="ARBA" id="ARBA00022679"/>
    </source>
</evidence>
<dbReference type="Proteomes" id="UP000033096">
    <property type="component" value="Chromosome"/>
</dbReference>
<keyword evidence="3" id="KW-1133">Transmembrane helix</keyword>
<dbReference type="PANTHER" id="PTHR43630:SF1">
    <property type="entry name" value="POLY-BETA-1,6-N-ACETYL-D-GLUCOSAMINE SYNTHASE"/>
    <property type="match status" value="1"/>
</dbReference>
<sequence>MTTVLPSRNNVIAFVPAHNEEDIIRSTIESILTQTVKVDVLVISDNSTDNTAGIVRSIAATDNRVNLIETVGNKFKKSGALNAAYENVDLNSYDYVLSVDGDTVIAPDLVEQALIEFQLDPLLGAVCSRAGVVKQETNGFFEKLVYHWQYVEYAEFDRSRVSQDRGIKVAHGMCTVYKVKAIKAVMQKRIDTGKVDCTVYDVHNITEDYELTMTLKELGYHTASGFGMLAWTDVPLKLNELWKQRVRWLRGGLDTLWEHGWNKSTRKDILNAGFFWIMLAFQILLLHYAFYDIVTGVYHPNWIFLLVMILMYVDSVYTLRYVQNPSNWDYLVRITFIPQIFYAWFTIAQLVYAYYLFLFKPNQDW</sequence>
<dbReference type="KEGG" id="mvc:MSVAZ_1537"/>
<dbReference type="EMBL" id="CP009520">
    <property type="protein sequence ID" value="AKB43806.1"/>
    <property type="molecule type" value="Genomic_DNA"/>
</dbReference>
<feature type="domain" description="Glycosyltransferase 2-like" evidence="4">
    <location>
        <begin position="14"/>
        <end position="184"/>
    </location>
</feature>
<proteinExistence type="predicted"/>
<evidence type="ECO:0000256" key="1">
    <source>
        <dbReference type="ARBA" id="ARBA00022676"/>
    </source>
</evidence>
<keyword evidence="3" id="KW-0812">Transmembrane</keyword>
<reference evidence="5 6" key="1">
    <citation type="submission" date="2014-07" db="EMBL/GenBank/DDBJ databases">
        <title>Methanogenic archaea and the global carbon cycle.</title>
        <authorList>
            <person name="Henriksen J.R."/>
            <person name="Luke J."/>
            <person name="Reinhart S."/>
            <person name="Benedict M.N."/>
            <person name="Youngblut N.D."/>
            <person name="Metcalf M.E."/>
            <person name="Whitaker R.J."/>
            <person name="Metcalf W.W."/>
        </authorList>
    </citation>
    <scope>NUCLEOTIDE SEQUENCE [LARGE SCALE GENOMIC DNA]</scope>
    <source>
        <strain evidence="5 6">Z-761</strain>
    </source>
</reference>